<sequence length="243" mass="28352">MKNTLMLVAVCMFFYTATYAQSDDEPAMLTETIYILPKTGMNKQLEEGVAAHNKKFHAKGGDHEAGLRRVEYGNKSGWYVWLMHGTYASMDNRPDGDDHNKDWEDNVGKYVEEYGDIDLWSYNKKLSYGMDRFQNEKRYEVWAVYLKPWQYYRFNEAMTKIQAAFAKMGNRSFLVFNNAINRKGGPDAGIVWGYNNFADLERDSKVSETFNEIYGDGSWMNFIEEWKAFVIDIDEEHRSKVGM</sequence>
<comment type="caution">
    <text evidence="2">The sequence shown here is derived from an EMBL/GenBank/DDBJ whole genome shotgun (WGS) entry which is preliminary data.</text>
</comment>
<accession>A0A848ITL6</accession>
<feature type="signal peptide" evidence="1">
    <location>
        <begin position="1"/>
        <end position="22"/>
    </location>
</feature>
<dbReference type="RefSeq" id="WP_169678736.1">
    <property type="nucleotide sequence ID" value="NZ_JABBNU010000003.1"/>
</dbReference>
<keyword evidence="1" id="KW-0732">Signal</keyword>
<dbReference type="EMBL" id="JABBNU010000003">
    <property type="protein sequence ID" value="NMM47823.1"/>
    <property type="molecule type" value="Genomic_DNA"/>
</dbReference>
<evidence type="ECO:0000313" key="2">
    <source>
        <dbReference type="EMBL" id="NMM47823.1"/>
    </source>
</evidence>
<gene>
    <name evidence="2" type="ORF">HH304_05380</name>
</gene>
<reference evidence="2 3" key="1">
    <citation type="submission" date="2020-04" db="EMBL/GenBank/DDBJ databases">
        <title>Flammeovirgaceae bacterium KN852 isolated from deep sea.</title>
        <authorList>
            <person name="Zhang D.-C."/>
        </authorList>
    </citation>
    <scope>NUCLEOTIDE SEQUENCE [LARGE SCALE GENOMIC DNA]</scope>
    <source>
        <strain evidence="2 3">KN852</strain>
    </source>
</reference>
<evidence type="ECO:0000256" key="1">
    <source>
        <dbReference type="SAM" id="SignalP"/>
    </source>
</evidence>
<organism evidence="2 3">
    <name type="scientific">Marinigracilibium pacificum</name>
    <dbReference type="NCBI Taxonomy" id="2729599"/>
    <lineage>
        <taxon>Bacteria</taxon>
        <taxon>Pseudomonadati</taxon>
        <taxon>Bacteroidota</taxon>
        <taxon>Cytophagia</taxon>
        <taxon>Cytophagales</taxon>
        <taxon>Flammeovirgaceae</taxon>
        <taxon>Marinigracilibium</taxon>
    </lineage>
</organism>
<protein>
    <submittedName>
        <fullName evidence="2">Uncharacterized protein</fullName>
    </submittedName>
</protein>
<name>A0A848ITL6_9BACT</name>
<feature type="chain" id="PRO_5032312519" evidence="1">
    <location>
        <begin position="23"/>
        <end position="243"/>
    </location>
</feature>
<evidence type="ECO:0000313" key="3">
    <source>
        <dbReference type="Proteomes" id="UP000559010"/>
    </source>
</evidence>
<dbReference type="AlphaFoldDB" id="A0A848ITL6"/>
<keyword evidence="3" id="KW-1185">Reference proteome</keyword>
<dbReference type="Proteomes" id="UP000559010">
    <property type="component" value="Unassembled WGS sequence"/>
</dbReference>
<proteinExistence type="predicted"/>